<dbReference type="CDD" id="cd08824">
    <property type="entry name" value="LOTUS"/>
    <property type="match status" value="1"/>
</dbReference>
<dbReference type="InterPro" id="IPR025605">
    <property type="entry name" value="OST-HTH/LOTUS_dom"/>
</dbReference>
<gene>
    <name evidence="3" type="ORF">HPP92_002646</name>
</gene>
<dbReference type="GO" id="GO:0005777">
    <property type="term" value="C:peroxisome"/>
    <property type="evidence" value="ECO:0007669"/>
    <property type="project" value="InterPro"/>
</dbReference>
<dbReference type="EMBL" id="JADCNL010000001">
    <property type="protein sequence ID" value="KAG0497955.1"/>
    <property type="molecule type" value="Genomic_DNA"/>
</dbReference>
<proteinExistence type="predicted"/>
<dbReference type="Gene3D" id="3.40.50.1010">
    <property type="entry name" value="5'-nuclease"/>
    <property type="match status" value="1"/>
</dbReference>
<feature type="domain" description="HTH OST-type" evidence="2">
    <location>
        <begin position="808"/>
        <end position="885"/>
    </location>
</feature>
<feature type="region of interest" description="Disordered" evidence="1">
    <location>
        <begin position="40"/>
        <end position="72"/>
    </location>
</feature>
<accession>A0A835S0B2</accession>
<feature type="compositionally biased region" description="Low complexity" evidence="1">
    <location>
        <begin position="48"/>
        <end position="68"/>
    </location>
</feature>
<dbReference type="PANTHER" id="PTHR14379">
    <property type="entry name" value="LIMKAIN B LKAP"/>
    <property type="match status" value="1"/>
</dbReference>
<evidence type="ECO:0000256" key="1">
    <source>
        <dbReference type="SAM" id="MobiDB-lite"/>
    </source>
</evidence>
<feature type="compositionally biased region" description="Low complexity" evidence="1">
    <location>
        <begin position="707"/>
        <end position="720"/>
    </location>
</feature>
<evidence type="ECO:0000313" key="4">
    <source>
        <dbReference type="Proteomes" id="UP000636800"/>
    </source>
</evidence>
<organism evidence="3 4">
    <name type="scientific">Vanilla planifolia</name>
    <name type="common">Vanilla</name>
    <dbReference type="NCBI Taxonomy" id="51239"/>
    <lineage>
        <taxon>Eukaryota</taxon>
        <taxon>Viridiplantae</taxon>
        <taxon>Streptophyta</taxon>
        <taxon>Embryophyta</taxon>
        <taxon>Tracheophyta</taxon>
        <taxon>Spermatophyta</taxon>
        <taxon>Magnoliopsida</taxon>
        <taxon>Liliopsida</taxon>
        <taxon>Asparagales</taxon>
        <taxon>Orchidaceae</taxon>
        <taxon>Vanilloideae</taxon>
        <taxon>Vanilleae</taxon>
        <taxon>Vanilla</taxon>
    </lineage>
</organism>
<keyword evidence="4" id="KW-1185">Reference proteome</keyword>
<dbReference type="Pfam" id="PF12872">
    <property type="entry name" value="OST-HTH"/>
    <property type="match status" value="2"/>
</dbReference>
<dbReference type="OrthoDB" id="10264446at2759"/>
<comment type="caution">
    <text evidence="3">The sequence shown here is derived from an EMBL/GenBank/DDBJ whole genome shotgun (WGS) entry which is preliminary data.</text>
</comment>
<feature type="domain" description="HTH OST-type" evidence="2">
    <location>
        <begin position="283"/>
        <end position="356"/>
    </location>
</feature>
<evidence type="ECO:0000259" key="2">
    <source>
        <dbReference type="PROSITE" id="PS51644"/>
    </source>
</evidence>
<feature type="region of interest" description="Disordered" evidence="1">
    <location>
        <begin position="925"/>
        <end position="949"/>
    </location>
</feature>
<reference evidence="3 4" key="1">
    <citation type="journal article" date="2020" name="Nat. Food">
        <title>A phased Vanilla planifolia genome enables genetic improvement of flavour and production.</title>
        <authorList>
            <person name="Hasing T."/>
            <person name="Tang H."/>
            <person name="Brym M."/>
            <person name="Khazi F."/>
            <person name="Huang T."/>
            <person name="Chambers A.H."/>
        </authorList>
    </citation>
    <scope>NUCLEOTIDE SEQUENCE [LARGE SCALE GENOMIC DNA]</scope>
    <source>
        <tissue evidence="3">Leaf</tissue>
    </source>
</reference>
<name>A0A835S0B2_VANPL</name>
<feature type="region of interest" description="Disordered" evidence="1">
    <location>
        <begin position="704"/>
        <end position="733"/>
    </location>
</feature>
<dbReference type="PROSITE" id="PS51644">
    <property type="entry name" value="HTH_OST"/>
    <property type="match status" value="2"/>
</dbReference>
<dbReference type="Proteomes" id="UP000636800">
    <property type="component" value="Chromosome 1"/>
</dbReference>
<feature type="compositionally biased region" description="Basic and acidic residues" evidence="1">
    <location>
        <begin position="936"/>
        <end position="949"/>
    </location>
</feature>
<protein>
    <recommendedName>
        <fullName evidence="2">HTH OST-type domain-containing protein</fullName>
    </recommendedName>
</protein>
<feature type="compositionally biased region" description="Acidic residues" evidence="1">
    <location>
        <begin position="926"/>
        <end position="935"/>
    </location>
</feature>
<evidence type="ECO:0000313" key="3">
    <source>
        <dbReference type="EMBL" id="KAG0497955.1"/>
    </source>
</evidence>
<dbReference type="GO" id="GO:0010468">
    <property type="term" value="P:regulation of gene expression"/>
    <property type="evidence" value="ECO:0007669"/>
    <property type="project" value="InterPro"/>
</dbReference>
<dbReference type="Pfam" id="PF01936">
    <property type="entry name" value="NYN"/>
    <property type="match status" value="1"/>
</dbReference>
<dbReference type="InterPro" id="IPR024768">
    <property type="entry name" value="Marf1"/>
</dbReference>
<dbReference type="GO" id="GO:0004540">
    <property type="term" value="F:RNA nuclease activity"/>
    <property type="evidence" value="ECO:0007669"/>
    <property type="project" value="InterPro"/>
</dbReference>
<sequence>MNSLLCRSLTICLSSSPISFPRQKVSRSYVLLLHSASGEETHRRRSEGNPASSPSSPSQFSNSSSSSRRNYDEENRNVKVTVWWDFENCGIPGGVNVHRVANRITWAVRSCGIKGPVTITAFGDVAQLSRAAQEALTSTGICLTHVPHCGKNSSDRSLMADIVYWVSQNPPPVHFFLISGDKDFANILHRLRMSNYNILLACTDTASGVLCSAATLMWPWNGLVKGENINVRHFNYPPDGLYGSWYVYHRGALDDPFADSDMLTTTQPEESMEPISECKPRPVPKVVKNGIRQVLSLHPEGISLSELRLELKRNNIGLDKDFFGHKKFSKFIAALSISKFIPPPTDDRQPLVVIANKKVVEQPEVIPRSGKGIDNNGLCVEKGSNQNEHAKVDLTSDHSCNDLDANGTGALFKEGHTVVNLEVNKGVSGLQNTTSDHSNVSQKSDGMVVEDSFIKKIWKALTGSKVGFSLSKVDNSLEVNSFKNEATGKSFTITQLKKDDAENRKVHFPDNQKTDTSILHSDKSITKDNAIGSSNMYNFEHEQNVGLIERMVKWCKSMIYGIDQDKCHVPIESENETASKADITMPFSNTHSSAHEFFSKTDFWDELESFLLTSHGSKLILNSQTRVQLVKRLQVEGPESLKELDRKHLLNLVDILVSEKKWLEECASQMFPFKLTMPSKKNSCPSQPSSHFNGLSSLFSYRFPPSNSQKTSEQQKTQQNPIAVGLPETGTTPPTNLGELRLWFKSNFVGRGDVEPDEFQKLYEDKFNIKLCSSSYGYHSVGSLLAACSTGVANAVGRGNGPSCRESILTDFQKLVKELMEKNPTGFNVSIFRDEFVKKYGYVLDYQALGYPRLMSLLQIIPGIRVDSSFIRPLGENLPSMCLNLEEDKSKNVLLEKVKTDDSLWEELGPLSQMDKEVTFSPVSLSEDEYTDSEEDAHPLPERLGNSKEGAEDGSLLLRILDSWDGQKKQHKDADGLIDCSRDAPRSSSDFAVGSLQNVKPRPCSKRHCFVSHDEDDKDLFAESILNEVRRGRRDQRLKC</sequence>
<dbReference type="PANTHER" id="PTHR14379:SF6">
    <property type="entry name" value="EMB|CAB71880.1"/>
    <property type="match status" value="1"/>
</dbReference>
<dbReference type="Gene3D" id="3.30.420.610">
    <property type="entry name" value="LOTUS domain-like"/>
    <property type="match status" value="1"/>
</dbReference>
<dbReference type="InterPro" id="IPR041966">
    <property type="entry name" value="LOTUS-like"/>
</dbReference>
<dbReference type="AlphaFoldDB" id="A0A835S0B2"/>
<dbReference type="InterPro" id="IPR021139">
    <property type="entry name" value="NYN"/>
</dbReference>
<dbReference type="CDD" id="cd10910">
    <property type="entry name" value="PIN_limkain_b1_N_like"/>
    <property type="match status" value="1"/>
</dbReference>